<feature type="domain" description="Glycosyltransferase 2-like" evidence="1">
    <location>
        <begin position="5"/>
        <end position="177"/>
    </location>
</feature>
<sequence length="312" mass="34854">MAEVSVITPFLNAEAYIEQAIASVQAQTFGDWELLLVDDGSSDASPRMAAAAAAADGRIRVIAPDPARRGAAAARNRGMDAARGRFIAFLDADDLFEPTKLAFELSMLERAPEAAWMYGPTLWWWEGETPRTWTETMRRFAGRAHPAPALFNAVLLGQQGDVPCTCAVLIRRSAIEQVGGFEEQFALYEDQSLWAKLLLRYPVYVADQFQSRYRQHPDSTSNKATEGGDYDRYRPHAARIAFLNWAAEHARRHGLMTPQTERAFRLAFAPYDLPEWPLGPSDRIALATRRASEAAVRARRAVRRSVRGMVGR</sequence>
<proteinExistence type="predicted"/>
<evidence type="ECO:0000259" key="1">
    <source>
        <dbReference type="Pfam" id="PF00535"/>
    </source>
</evidence>
<dbReference type="EMBL" id="JACIDK010000003">
    <property type="protein sequence ID" value="MBB3891679.1"/>
    <property type="molecule type" value="Genomic_DNA"/>
</dbReference>
<comment type="caution">
    <text evidence="2">The sequence shown here is derived from an EMBL/GenBank/DDBJ whole genome shotgun (WGS) entry which is preliminary data.</text>
</comment>
<dbReference type="Proteomes" id="UP000530564">
    <property type="component" value="Unassembled WGS sequence"/>
</dbReference>
<dbReference type="GO" id="GO:0044010">
    <property type="term" value="P:single-species biofilm formation"/>
    <property type="evidence" value="ECO:0007669"/>
    <property type="project" value="TreeGrafter"/>
</dbReference>
<dbReference type="PANTHER" id="PTHR43685">
    <property type="entry name" value="GLYCOSYLTRANSFERASE"/>
    <property type="match status" value="1"/>
</dbReference>
<dbReference type="InterPro" id="IPR050834">
    <property type="entry name" value="Glycosyltransf_2"/>
</dbReference>
<name>A0A840A113_9CAUL</name>
<dbReference type="PANTHER" id="PTHR43685:SF2">
    <property type="entry name" value="GLYCOSYLTRANSFERASE 2-LIKE DOMAIN-CONTAINING PROTEIN"/>
    <property type="match status" value="1"/>
</dbReference>
<evidence type="ECO:0000313" key="3">
    <source>
        <dbReference type="Proteomes" id="UP000530564"/>
    </source>
</evidence>
<evidence type="ECO:0000313" key="2">
    <source>
        <dbReference type="EMBL" id="MBB3891679.1"/>
    </source>
</evidence>
<organism evidence="2 3">
    <name type="scientific">Phenylobacterium haematophilum</name>
    <dbReference type="NCBI Taxonomy" id="98513"/>
    <lineage>
        <taxon>Bacteria</taxon>
        <taxon>Pseudomonadati</taxon>
        <taxon>Pseudomonadota</taxon>
        <taxon>Alphaproteobacteria</taxon>
        <taxon>Caulobacterales</taxon>
        <taxon>Caulobacteraceae</taxon>
        <taxon>Phenylobacterium</taxon>
    </lineage>
</organism>
<protein>
    <submittedName>
        <fullName evidence="2">Glycosyltransferase involved in cell wall biosynthesis</fullName>
    </submittedName>
</protein>
<dbReference type="InterPro" id="IPR001173">
    <property type="entry name" value="Glyco_trans_2-like"/>
</dbReference>
<keyword evidence="2" id="KW-0808">Transferase</keyword>
<dbReference type="SUPFAM" id="SSF53448">
    <property type="entry name" value="Nucleotide-diphospho-sugar transferases"/>
    <property type="match status" value="1"/>
</dbReference>
<accession>A0A840A113</accession>
<dbReference type="Gene3D" id="3.90.550.10">
    <property type="entry name" value="Spore Coat Polysaccharide Biosynthesis Protein SpsA, Chain A"/>
    <property type="match status" value="1"/>
</dbReference>
<keyword evidence="3" id="KW-1185">Reference proteome</keyword>
<gene>
    <name evidence="2" type="ORF">GGQ61_002407</name>
</gene>
<dbReference type="Pfam" id="PF00535">
    <property type="entry name" value="Glycos_transf_2"/>
    <property type="match status" value="1"/>
</dbReference>
<dbReference type="InterPro" id="IPR029044">
    <property type="entry name" value="Nucleotide-diphossugar_trans"/>
</dbReference>
<dbReference type="RefSeq" id="WP_183773007.1">
    <property type="nucleotide sequence ID" value="NZ_JACIDK010000003.1"/>
</dbReference>
<dbReference type="GO" id="GO:0016740">
    <property type="term" value="F:transferase activity"/>
    <property type="evidence" value="ECO:0007669"/>
    <property type="project" value="UniProtKB-KW"/>
</dbReference>
<dbReference type="AlphaFoldDB" id="A0A840A113"/>
<reference evidence="2 3" key="1">
    <citation type="submission" date="2020-08" db="EMBL/GenBank/DDBJ databases">
        <title>Genomic Encyclopedia of Type Strains, Phase IV (KMG-IV): sequencing the most valuable type-strain genomes for metagenomic binning, comparative biology and taxonomic classification.</title>
        <authorList>
            <person name="Goeker M."/>
        </authorList>
    </citation>
    <scope>NUCLEOTIDE SEQUENCE [LARGE SCALE GENOMIC DNA]</scope>
    <source>
        <strain evidence="2 3">DSM 21793</strain>
    </source>
</reference>